<dbReference type="InterPro" id="IPR007396">
    <property type="entry name" value="TR_PAI2-type"/>
</dbReference>
<dbReference type="Pfam" id="PF04299">
    <property type="entry name" value="FMN_bind_2"/>
    <property type="match status" value="1"/>
</dbReference>
<name>A0A917A9U6_9RHOB</name>
<reference evidence="2" key="1">
    <citation type="journal article" date="2019" name="Int. J. Syst. Evol. Microbiol.">
        <title>The Global Catalogue of Microorganisms (GCM) 10K type strain sequencing project: providing services to taxonomists for standard genome sequencing and annotation.</title>
        <authorList>
            <consortium name="The Broad Institute Genomics Platform"/>
            <consortium name="The Broad Institute Genome Sequencing Center for Infectious Disease"/>
            <person name="Wu L."/>
            <person name="Ma J."/>
        </authorList>
    </citation>
    <scope>NUCLEOTIDE SEQUENCE [LARGE SCALE GENOMIC DNA]</scope>
    <source>
        <strain evidence="2">CGMCC 1.12664</strain>
    </source>
</reference>
<organism evidence="1 2">
    <name type="scientific">Primorskyibacter flagellatus</name>
    <dbReference type="NCBI Taxonomy" id="1387277"/>
    <lineage>
        <taxon>Bacteria</taxon>
        <taxon>Pseudomonadati</taxon>
        <taxon>Pseudomonadota</taxon>
        <taxon>Alphaproteobacteria</taxon>
        <taxon>Rhodobacterales</taxon>
        <taxon>Roseobacteraceae</taxon>
        <taxon>Primorskyibacter</taxon>
    </lineage>
</organism>
<comment type="caution">
    <text evidence="1">The sequence shown here is derived from an EMBL/GenBank/DDBJ whole genome shotgun (WGS) entry which is preliminary data.</text>
</comment>
<sequence length="211" mass="23019">MKGGVVHPNPMYHVGSREDWLSFAAETGFGVLAVSDPAGPPALAHVPFVIDGDRVEMHLMRSNPVARAAKSPVPARLAVQGPHGYISPDWYGMEHQVPTWNYVSVHLTGRLEALPQDDLRGALERLSDSFETRLAPKPVWKIDKVPEEVLARLFRIIQPFVLHVEDVDGTWKLAQHKPEAARLAAAEALAADGFGSEVDALAALMRSAQAI</sequence>
<gene>
    <name evidence="1" type="ORF">GCM10011360_25450</name>
</gene>
<evidence type="ECO:0000313" key="1">
    <source>
        <dbReference type="EMBL" id="GGE36568.1"/>
    </source>
</evidence>
<dbReference type="Proteomes" id="UP000612855">
    <property type="component" value="Unassembled WGS sequence"/>
</dbReference>
<dbReference type="Gene3D" id="2.30.110.10">
    <property type="entry name" value="Electron Transport, Fmn-binding Protein, Chain A"/>
    <property type="match status" value="1"/>
</dbReference>
<dbReference type="AlphaFoldDB" id="A0A917A9U6"/>
<dbReference type="SUPFAM" id="SSF50475">
    <property type="entry name" value="FMN-binding split barrel"/>
    <property type="match status" value="1"/>
</dbReference>
<dbReference type="InterPro" id="IPR012349">
    <property type="entry name" value="Split_barrel_FMN-bd"/>
</dbReference>
<dbReference type="PANTHER" id="PTHR35802">
    <property type="entry name" value="PROTEASE SYNTHASE AND SPORULATION PROTEIN PAI 2"/>
    <property type="match status" value="1"/>
</dbReference>
<dbReference type="PIRSF" id="PIRSF010372">
    <property type="entry name" value="PaiB"/>
    <property type="match status" value="1"/>
</dbReference>
<proteinExistence type="predicted"/>
<accession>A0A917A9U6</accession>
<dbReference type="RefSeq" id="WP_188478041.1">
    <property type="nucleotide sequence ID" value="NZ_BMFJ01000001.1"/>
</dbReference>
<dbReference type="PANTHER" id="PTHR35802:SF1">
    <property type="entry name" value="PROTEASE SYNTHASE AND SPORULATION PROTEIN PAI 2"/>
    <property type="match status" value="1"/>
</dbReference>
<evidence type="ECO:0000313" key="2">
    <source>
        <dbReference type="Proteomes" id="UP000612855"/>
    </source>
</evidence>
<keyword evidence="2" id="KW-1185">Reference proteome</keyword>
<protein>
    <recommendedName>
        <fullName evidence="3">Negative transcriptional regulator, PaiB family</fullName>
    </recommendedName>
</protein>
<evidence type="ECO:0008006" key="3">
    <source>
        <dbReference type="Google" id="ProtNLM"/>
    </source>
</evidence>
<dbReference type="EMBL" id="BMFJ01000001">
    <property type="protein sequence ID" value="GGE36568.1"/>
    <property type="molecule type" value="Genomic_DNA"/>
</dbReference>